<accession>A0A382H2A0</accession>
<name>A0A382H2A0_9ZZZZ</name>
<sequence length="247" mass="28223">MDNQHDLEELHSDTKTTLSYACYLAGGCYPSQLLDVRARKLVVRAFCSELATRSGFGMRQKTMRDRWSQLVELTAATPTALGFFKVDGGLRGLAETLNTDHTTLFRNLKTWVDRPCPLVRTDLGSRSDRQPLRWIQIPLLTDCLIWAAEQRARLKSGQPGALNEKTIFYLIEHMIPMGITPSSNITSEEASGLMGVIEASKESVSRGPETLEARIRRLRKERREKFRKIWRKGYEQREERRRLAAVA</sequence>
<proteinExistence type="predicted"/>
<dbReference type="AlphaFoldDB" id="A0A382H2A0"/>
<organism evidence="1">
    <name type="scientific">marine metagenome</name>
    <dbReference type="NCBI Taxonomy" id="408172"/>
    <lineage>
        <taxon>unclassified sequences</taxon>
        <taxon>metagenomes</taxon>
        <taxon>ecological metagenomes</taxon>
    </lineage>
</organism>
<dbReference type="EMBL" id="UINC01058383">
    <property type="protein sequence ID" value="SVB80581.1"/>
    <property type="molecule type" value="Genomic_DNA"/>
</dbReference>
<reference evidence="1" key="1">
    <citation type="submission" date="2018-05" db="EMBL/GenBank/DDBJ databases">
        <authorList>
            <person name="Lanie J.A."/>
            <person name="Ng W.-L."/>
            <person name="Kazmierczak K.M."/>
            <person name="Andrzejewski T.M."/>
            <person name="Davidsen T.M."/>
            <person name="Wayne K.J."/>
            <person name="Tettelin H."/>
            <person name="Glass J.I."/>
            <person name="Rusch D."/>
            <person name="Podicherti R."/>
            <person name="Tsui H.-C.T."/>
            <person name="Winkler M.E."/>
        </authorList>
    </citation>
    <scope>NUCLEOTIDE SEQUENCE</scope>
</reference>
<evidence type="ECO:0000313" key="1">
    <source>
        <dbReference type="EMBL" id="SVB80581.1"/>
    </source>
</evidence>
<protein>
    <submittedName>
        <fullName evidence="1">Uncharacterized protein</fullName>
    </submittedName>
</protein>
<gene>
    <name evidence="1" type="ORF">METZ01_LOCUS233435</name>
</gene>